<evidence type="ECO:0000313" key="11">
    <source>
        <dbReference type="Proteomes" id="UP000015453"/>
    </source>
</evidence>
<dbReference type="InterPro" id="IPR043034">
    <property type="entry name" value="DNA_pol_alpha_B_N_sf"/>
</dbReference>
<evidence type="ECO:0000259" key="9">
    <source>
        <dbReference type="Pfam" id="PF22062"/>
    </source>
</evidence>
<comment type="caution">
    <text evidence="10">The sequence shown here is derived from an EMBL/GenBank/DDBJ whole genome shotgun (WGS) entry which is preliminary data.</text>
</comment>
<dbReference type="GO" id="GO:0005658">
    <property type="term" value="C:alpha DNA polymerase:primase complex"/>
    <property type="evidence" value="ECO:0007669"/>
    <property type="project" value="TreeGrafter"/>
</dbReference>
<evidence type="ECO:0000256" key="5">
    <source>
        <dbReference type="ARBA" id="ARBA00023242"/>
    </source>
</evidence>
<dbReference type="InterPro" id="IPR007185">
    <property type="entry name" value="DNA_pol_a/d/e_bsu"/>
</dbReference>
<dbReference type="GO" id="GO:0003677">
    <property type="term" value="F:DNA binding"/>
    <property type="evidence" value="ECO:0007669"/>
    <property type="project" value="InterPro"/>
</dbReference>
<accession>S8D2X3</accession>
<organism evidence="10 11">
    <name type="scientific">Genlisea aurea</name>
    <dbReference type="NCBI Taxonomy" id="192259"/>
    <lineage>
        <taxon>Eukaryota</taxon>
        <taxon>Viridiplantae</taxon>
        <taxon>Streptophyta</taxon>
        <taxon>Embryophyta</taxon>
        <taxon>Tracheophyta</taxon>
        <taxon>Spermatophyta</taxon>
        <taxon>Magnoliopsida</taxon>
        <taxon>eudicotyledons</taxon>
        <taxon>Gunneridae</taxon>
        <taxon>Pentapetalae</taxon>
        <taxon>asterids</taxon>
        <taxon>lamiids</taxon>
        <taxon>Lamiales</taxon>
        <taxon>Lentibulariaceae</taxon>
        <taxon>Genlisea</taxon>
    </lineage>
</organism>
<keyword evidence="11" id="KW-1185">Reference proteome</keyword>
<comment type="similarity">
    <text evidence="2 6">Belongs to the DNA polymerase alpha subunit B family.</text>
</comment>
<feature type="domain" description="DNA polymerase alpha subunit B OB" evidence="9">
    <location>
        <begin position="202"/>
        <end position="287"/>
    </location>
</feature>
<protein>
    <recommendedName>
        <fullName evidence="3 6">DNA polymerase alpha subunit B</fullName>
    </recommendedName>
</protein>
<evidence type="ECO:0000256" key="2">
    <source>
        <dbReference type="ARBA" id="ARBA00007299"/>
    </source>
</evidence>
<evidence type="ECO:0000259" key="8">
    <source>
        <dbReference type="Pfam" id="PF08418"/>
    </source>
</evidence>
<dbReference type="InterPro" id="IPR013627">
    <property type="entry name" value="Pol_alpha_B_N"/>
</dbReference>
<evidence type="ECO:0000313" key="10">
    <source>
        <dbReference type="EMBL" id="EPS73745.1"/>
    </source>
</evidence>
<evidence type="ECO:0000256" key="1">
    <source>
        <dbReference type="ARBA" id="ARBA00004123"/>
    </source>
</evidence>
<dbReference type="OrthoDB" id="336885at2759"/>
<feature type="domain" description="DNA polymerase alpha subunit B N-terminal" evidence="8">
    <location>
        <begin position="3"/>
        <end position="52"/>
    </location>
</feature>
<keyword evidence="4 6" id="KW-0235">DNA replication</keyword>
<dbReference type="Proteomes" id="UP000015453">
    <property type="component" value="Unassembled WGS sequence"/>
</dbReference>
<sequence>MEEELKAEFVRNGFSFDDEEEILSKCLTFCIQYKLSASDLVSSWDVYSINRGLDFTVRSSHMAPFLEELLNEQKDKLKEKQSGLHLYSNDVAMLLNVKNEDAEVTLGSPVDEITSPFDKPPDSVSSSCLNEHLAPTEIIEEITNSDDDDIKNGRPTRGCSLSIDMPQPQPGCRFMYDRIDDKFNFLEDRIKSRAVAYANSGHFEEATDPSVASQKGIFSVGMIRCQEEGNLKEKPILLQSSVEHSGGQHVRVDLQNLSQFSLFPGQVVGVEGHNPSGHCLLASKVFDHIPLPITSSEENPAKRRLLDDDLRQSAKDATASVSLIVAAGPFTTTENLSFEPLNELLSYSLRNRPHLLVLLGPFIDSDHPEIRKGTMNQTFDELFETRILRKLQDYADCVSPSSHIILVPSTRDAHHDFIFPQPAFEVHRKGFSSNQICSISNPGTFSANEVKVACCTVDVLKHLSAEEICRNVGGGGGSKLRLNNLARHILNQQNFYPLYPPAEDLPLDFSLAKEGLKISSIPDILVLPSDLAQFVKIICLGEERCGGGERPPPPPPPQCICVNPGRLARGNGGGFFAKVEFINNPGSSTASIIRI</sequence>
<proteinExistence type="inferred from homology"/>
<evidence type="ECO:0000256" key="4">
    <source>
        <dbReference type="ARBA" id="ARBA00022705"/>
    </source>
</evidence>
<dbReference type="EMBL" id="AUSU01000322">
    <property type="protein sequence ID" value="EPS73745.1"/>
    <property type="molecule type" value="Genomic_DNA"/>
</dbReference>
<dbReference type="FunFam" id="3.60.21.60:FF:000004">
    <property type="entry name" value="DNA polymerase alpha subunit B"/>
    <property type="match status" value="1"/>
</dbReference>
<evidence type="ECO:0000259" key="7">
    <source>
        <dbReference type="Pfam" id="PF04042"/>
    </source>
</evidence>
<evidence type="ECO:0000256" key="6">
    <source>
        <dbReference type="PIRNR" id="PIRNR018300"/>
    </source>
</evidence>
<dbReference type="Pfam" id="PF22062">
    <property type="entry name" value="OB_DPOA2"/>
    <property type="match status" value="1"/>
</dbReference>
<dbReference type="GO" id="GO:0006270">
    <property type="term" value="P:DNA replication initiation"/>
    <property type="evidence" value="ECO:0007669"/>
    <property type="project" value="TreeGrafter"/>
</dbReference>
<dbReference type="PIRSF" id="PIRSF018300">
    <property type="entry name" value="DNA_pol_alph_2"/>
    <property type="match status" value="1"/>
</dbReference>
<name>S8D2X3_9LAMI</name>
<dbReference type="InterPro" id="IPR016722">
    <property type="entry name" value="DNA_pol_alpha_bsu"/>
</dbReference>
<dbReference type="Gene3D" id="1.10.8.530">
    <property type="entry name" value="DNA polymerase alpha-primase, subunit B, N-terminal domain"/>
    <property type="match status" value="1"/>
</dbReference>
<evidence type="ECO:0000256" key="3">
    <source>
        <dbReference type="ARBA" id="ARBA00018596"/>
    </source>
</evidence>
<dbReference type="Pfam" id="PF08418">
    <property type="entry name" value="Pol_alpha_B_N"/>
    <property type="match status" value="1"/>
</dbReference>
<dbReference type="Pfam" id="PF04042">
    <property type="entry name" value="DNA_pol_E_B"/>
    <property type="match status" value="1"/>
</dbReference>
<dbReference type="PANTHER" id="PTHR23061">
    <property type="entry name" value="DNA POLYMERASE 2 ALPHA 70 KDA SUBUNIT"/>
    <property type="match status" value="1"/>
</dbReference>
<dbReference type="InterPro" id="IPR054300">
    <property type="entry name" value="OB_DPOA2"/>
</dbReference>
<dbReference type="AlphaFoldDB" id="S8D2X3"/>
<feature type="domain" description="DNA polymerase alpha/delta/epsilon subunit B" evidence="7">
    <location>
        <begin position="324"/>
        <end position="536"/>
    </location>
</feature>
<gene>
    <name evidence="10" type="ORF">M569_01012</name>
</gene>
<comment type="subcellular location">
    <subcellularLocation>
        <location evidence="1 6">Nucleus</location>
    </subcellularLocation>
</comment>
<comment type="function">
    <text evidence="6">Accessory subunit of the DNA polymerase alpha complex (also known as the alpha DNA polymerase-primase complex) which plays an essential role in the initiation of DNA synthesis.</text>
</comment>
<dbReference type="Gene3D" id="3.60.21.60">
    <property type="match status" value="2"/>
</dbReference>
<dbReference type="PANTHER" id="PTHR23061:SF12">
    <property type="entry name" value="DNA POLYMERASE ALPHA SUBUNIT B"/>
    <property type="match status" value="1"/>
</dbReference>
<reference evidence="10 11" key="1">
    <citation type="journal article" date="2013" name="BMC Genomics">
        <title>The miniature genome of a carnivorous plant Genlisea aurea contains a low number of genes and short non-coding sequences.</title>
        <authorList>
            <person name="Leushkin E.V."/>
            <person name="Sutormin R.A."/>
            <person name="Nabieva E.R."/>
            <person name="Penin A.A."/>
            <person name="Kondrashov A.S."/>
            <person name="Logacheva M.D."/>
        </authorList>
    </citation>
    <scope>NUCLEOTIDE SEQUENCE [LARGE SCALE GENOMIC DNA]</scope>
</reference>
<keyword evidence="5 6" id="KW-0539">Nucleus</keyword>